<dbReference type="AlphaFoldDB" id="A0A1L9P7C0"/>
<sequence>MKLHRQVGYRDMHMRIANKIQRKRAKKKSVYSIYLLNLLLGLITGSNMSELEPYVRPGV</sequence>
<keyword evidence="1" id="KW-0472">Membrane</keyword>
<dbReference type="EMBL" id="KV878125">
    <property type="protein sequence ID" value="OJI97376.1"/>
    <property type="molecule type" value="Genomic_DNA"/>
</dbReference>
<dbReference type="GeneID" id="63725689"/>
<dbReference type="RefSeq" id="XP_040663139.1">
    <property type="nucleotide sequence ID" value="XM_040810178.1"/>
</dbReference>
<evidence type="ECO:0000313" key="3">
    <source>
        <dbReference type="Proteomes" id="UP000184073"/>
    </source>
</evidence>
<evidence type="ECO:0000313" key="2">
    <source>
        <dbReference type="EMBL" id="OJI97376.1"/>
    </source>
</evidence>
<name>A0A1L9P7C0_ASPVE</name>
<gene>
    <name evidence="2" type="ORF">ASPVEDRAFT_289665</name>
</gene>
<proteinExistence type="predicted"/>
<keyword evidence="3" id="KW-1185">Reference proteome</keyword>
<evidence type="ECO:0000256" key="1">
    <source>
        <dbReference type="SAM" id="Phobius"/>
    </source>
</evidence>
<dbReference type="Proteomes" id="UP000184073">
    <property type="component" value="Unassembled WGS sequence"/>
</dbReference>
<keyword evidence="1" id="KW-1133">Transmembrane helix</keyword>
<protein>
    <submittedName>
        <fullName evidence="2">Uncharacterized protein</fullName>
    </submittedName>
</protein>
<dbReference type="VEuPathDB" id="FungiDB:ASPVEDRAFT_289665"/>
<accession>A0A1L9P7C0</accession>
<organism evidence="2 3">
    <name type="scientific">Aspergillus versicolor CBS 583.65</name>
    <dbReference type="NCBI Taxonomy" id="1036611"/>
    <lineage>
        <taxon>Eukaryota</taxon>
        <taxon>Fungi</taxon>
        <taxon>Dikarya</taxon>
        <taxon>Ascomycota</taxon>
        <taxon>Pezizomycotina</taxon>
        <taxon>Eurotiomycetes</taxon>
        <taxon>Eurotiomycetidae</taxon>
        <taxon>Eurotiales</taxon>
        <taxon>Aspergillaceae</taxon>
        <taxon>Aspergillus</taxon>
        <taxon>Aspergillus subgen. Nidulantes</taxon>
    </lineage>
</organism>
<feature type="transmembrane region" description="Helical" evidence="1">
    <location>
        <begin position="29"/>
        <end position="49"/>
    </location>
</feature>
<keyword evidence="1" id="KW-0812">Transmembrane</keyword>
<reference evidence="3" key="1">
    <citation type="journal article" date="2017" name="Genome Biol.">
        <title>Comparative genomics reveals high biological diversity and specific adaptations in the industrially and medically important fungal genus Aspergillus.</title>
        <authorList>
            <person name="de Vries R.P."/>
            <person name="Riley R."/>
            <person name="Wiebenga A."/>
            <person name="Aguilar-Osorio G."/>
            <person name="Amillis S."/>
            <person name="Uchima C.A."/>
            <person name="Anderluh G."/>
            <person name="Asadollahi M."/>
            <person name="Askin M."/>
            <person name="Barry K."/>
            <person name="Battaglia E."/>
            <person name="Bayram O."/>
            <person name="Benocci T."/>
            <person name="Braus-Stromeyer S.A."/>
            <person name="Caldana C."/>
            <person name="Canovas D."/>
            <person name="Cerqueira G.C."/>
            <person name="Chen F."/>
            <person name="Chen W."/>
            <person name="Choi C."/>
            <person name="Clum A."/>
            <person name="Dos Santos R.A."/>
            <person name="Damasio A.R."/>
            <person name="Diallinas G."/>
            <person name="Emri T."/>
            <person name="Fekete E."/>
            <person name="Flipphi M."/>
            <person name="Freyberg S."/>
            <person name="Gallo A."/>
            <person name="Gournas C."/>
            <person name="Habgood R."/>
            <person name="Hainaut M."/>
            <person name="Harispe M.L."/>
            <person name="Henrissat B."/>
            <person name="Hilden K.S."/>
            <person name="Hope R."/>
            <person name="Hossain A."/>
            <person name="Karabika E."/>
            <person name="Karaffa L."/>
            <person name="Karanyi Z."/>
            <person name="Krasevec N."/>
            <person name="Kuo A."/>
            <person name="Kusch H."/>
            <person name="LaButti K."/>
            <person name="Lagendijk E.L."/>
            <person name="Lapidus A."/>
            <person name="Levasseur A."/>
            <person name="Lindquist E."/>
            <person name="Lipzen A."/>
            <person name="Logrieco A.F."/>
            <person name="MacCabe A."/>
            <person name="Maekelae M.R."/>
            <person name="Malavazi I."/>
            <person name="Melin P."/>
            <person name="Meyer V."/>
            <person name="Mielnichuk N."/>
            <person name="Miskei M."/>
            <person name="Molnar A.P."/>
            <person name="Mule G."/>
            <person name="Ngan C.Y."/>
            <person name="Orejas M."/>
            <person name="Orosz E."/>
            <person name="Ouedraogo J.P."/>
            <person name="Overkamp K.M."/>
            <person name="Park H.-S."/>
            <person name="Perrone G."/>
            <person name="Piumi F."/>
            <person name="Punt P.J."/>
            <person name="Ram A.F."/>
            <person name="Ramon A."/>
            <person name="Rauscher S."/>
            <person name="Record E."/>
            <person name="Riano-Pachon D.M."/>
            <person name="Robert V."/>
            <person name="Roehrig J."/>
            <person name="Ruller R."/>
            <person name="Salamov A."/>
            <person name="Salih N.S."/>
            <person name="Samson R.A."/>
            <person name="Sandor E."/>
            <person name="Sanguinetti M."/>
            <person name="Schuetze T."/>
            <person name="Sepcic K."/>
            <person name="Shelest E."/>
            <person name="Sherlock G."/>
            <person name="Sophianopoulou V."/>
            <person name="Squina F.M."/>
            <person name="Sun H."/>
            <person name="Susca A."/>
            <person name="Todd R.B."/>
            <person name="Tsang A."/>
            <person name="Unkles S.E."/>
            <person name="van de Wiele N."/>
            <person name="van Rossen-Uffink D."/>
            <person name="Oliveira J.V."/>
            <person name="Vesth T.C."/>
            <person name="Visser J."/>
            <person name="Yu J.-H."/>
            <person name="Zhou M."/>
            <person name="Andersen M.R."/>
            <person name="Archer D.B."/>
            <person name="Baker S.E."/>
            <person name="Benoit I."/>
            <person name="Brakhage A.A."/>
            <person name="Braus G.H."/>
            <person name="Fischer R."/>
            <person name="Frisvad J.C."/>
            <person name="Goldman G.H."/>
            <person name="Houbraken J."/>
            <person name="Oakley B."/>
            <person name="Pocsi I."/>
            <person name="Scazzocchio C."/>
            <person name="Seiboth B."/>
            <person name="vanKuyk P.A."/>
            <person name="Wortman J."/>
            <person name="Dyer P.S."/>
            <person name="Grigoriev I.V."/>
        </authorList>
    </citation>
    <scope>NUCLEOTIDE SEQUENCE [LARGE SCALE GENOMIC DNA]</scope>
    <source>
        <strain evidence="3">CBS 583.65</strain>
    </source>
</reference>